<comment type="caution">
    <text evidence="7">The sequence shown here is derived from an EMBL/GenBank/DDBJ whole genome shotgun (WGS) entry which is preliminary data.</text>
</comment>
<keyword evidence="8" id="KW-1185">Reference proteome</keyword>
<evidence type="ECO:0000256" key="4">
    <source>
        <dbReference type="SAM" id="Phobius"/>
    </source>
</evidence>
<evidence type="ECO:0000259" key="5">
    <source>
        <dbReference type="PROSITE" id="PS50111"/>
    </source>
</evidence>
<gene>
    <name evidence="7" type="ORF">GCM10023090_02620</name>
</gene>
<organism evidence="7 8">
    <name type="scientific">Acidovorax lacteus</name>
    <dbReference type="NCBI Taxonomy" id="1924988"/>
    <lineage>
        <taxon>Bacteria</taxon>
        <taxon>Pseudomonadati</taxon>
        <taxon>Pseudomonadota</taxon>
        <taxon>Betaproteobacteria</taxon>
        <taxon>Burkholderiales</taxon>
        <taxon>Comamonadaceae</taxon>
        <taxon>Acidovorax</taxon>
    </lineage>
</organism>
<dbReference type="PROSITE" id="PS50885">
    <property type="entry name" value="HAMP"/>
    <property type="match status" value="1"/>
</dbReference>
<comment type="similarity">
    <text evidence="2">Belongs to the methyl-accepting chemotaxis (MCP) protein family.</text>
</comment>
<name>A0ABP8KXC7_9BURK</name>
<proteinExistence type="inferred from homology"/>
<dbReference type="CDD" id="cd11386">
    <property type="entry name" value="MCP_signal"/>
    <property type="match status" value="1"/>
</dbReference>
<evidence type="ECO:0000256" key="3">
    <source>
        <dbReference type="PROSITE-ProRule" id="PRU00284"/>
    </source>
</evidence>
<evidence type="ECO:0000313" key="8">
    <source>
        <dbReference type="Proteomes" id="UP001501788"/>
    </source>
</evidence>
<dbReference type="InterPro" id="IPR004089">
    <property type="entry name" value="MCPsignal_dom"/>
</dbReference>
<protein>
    <submittedName>
        <fullName evidence="7">Methyl-accepting chemotaxis protein</fullName>
    </submittedName>
</protein>
<dbReference type="EMBL" id="BAABEX010000002">
    <property type="protein sequence ID" value="GAA4418085.1"/>
    <property type="molecule type" value="Genomic_DNA"/>
</dbReference>
<feature type="domain" description="Methyl-accepting transducer" evidence="5">
    <location>
        <begin position="276"/>
        <end position="505"/>
    </location>
</feature>
<dbReference type="PROSITE" id="PS50111">
    <property type="entry name" value="CHEMOTAXIS_TRANSDUC_2"/>
    <property type="match status" value="1"/>
</dbReference>
<dbReference type="Proteomes" id="UP001501788">
    <property type="component" value="Unassembled WGS sequence"/>
</dbReference>
<dbReference type="InterPro" id="IPR004090">
    <property type="entry name" value="Chemotax_Me-accpt_rcpt"/>
</dbReference>
<evidence type="ECO:0000313" key="7">
    <source>
        <dbReference type="EMBL" id="GAA4418085.1"/>
    </source>
</evidence>
<feature type="transmembrane region" description="Helical" evidence="4">
    <location>
        <begin position="195"/>
        <end position="217"/>
    </location>
</feature>
<evidence type="ECO:0000256" key="1">
    <source>
        <dbReference type="ARBA" id="ARBA00022481"/>
    </source>
</evidence>
<sequence length="544" mass="57752">MNLRLNASMNMSRFSIGTRMTAALGLVLTLVIGAALFGVGSLYRALQTYDTTVQQRVAQERAVSRMESDFKTQVLEWKNTLLRGEDSRKRELHWKAFEQAEQRVAEAARALAPTLPEAAEREALARFTDAHTRMAAGYRKGFEVFQSLGFVPAAGDADVADIDQGPAQLLAALSQQVAASSASIAREAERDAQRALVSSLLALVLFAALGALAGVLLTRSVVRPLQTAVEVAHRVAAGDLSTEIAATGRDETSRLLQALAAMQEQLEQVVSNVRHNAEGVASASAEIAQGNADLSHRTEEQAASLDETTQSMQQLEHTVQQNAEHAREASALARSGSNVAERGGAVVGQMVDMMQTIQDSARRIADITGVIDSIAFQTNILALNAAVEAARAGEQGRGFAVVASEVRHLATRSADAAHEIKALIQTSVERVQAGSELAREAGSTMTEVVTAIQRVSTLMGEISEANDRQTQDMVRVTQAIVRMDEATQQNAALVEESAAAAGSLSAQARQLVDAVAVFRLHATAAQAAALVPAGTSVRPALRHG</sequence>
<evidence type="ECO:0000259" key="6">
    <source>
        <dbReference type="PROSITE" id="PS50885"/>
    </source>
</evidence>
<dbReference type="PANTHER" id="PTHR43531">
    <property type="entry name" value="PROTEIN ICFG"/>
    <property type="match status" value="1"/>
</dbReference>
<dbReference type="InterPro" id="IPR003660">
    <property type="entry name" value="HAMP_dom"/>
</dbReference>
<keyword evidence="3" id="KW-0807">Transducer</keyword>
<feature type="domain" description="HAMP" evidence="6">
    <location>
        <begin position="219"/>
        <end position="271"/>
    </location>
</feature>
<dbReference type="SMART" id="SM00283">
    <property type="entry name" value="MA"/>
    <property type="match status" value="1"/>
</dbReference>
<keyword evidence="4" id="KW-0472">Membrane</keyword>
<dbReference type="Gene3D" id="1.10.287.950">
    <property type="entry name" value="Methyl-accepting chemotaxis protein"/>
    <property type="match status" value="1"/>
</dbReference>
<reference evidence="8" key="1">
    <citation type="journal article" date="2019" name="Int. J. Syst. Evol. Microbiol.">
        <title>The Global Catalogue of Microorganisms (GCM) 10K type strain sequencing project: providing services to taxonomists for standard genome sequencing and annotation.</title>
        <authorList>
            <consortium name="The Broad Institute Genomics Platform"/>
            <consortium name="The Broad Institute Genome Sequencing Center for Infectious Disease"/>
            <person name="Wu L."/>
            <person name="Ma J."/>
        </authorList>
    </citation>
    <scope>NUCLEOTIDE SEQUENCE [LARGE SCALE GENOMIC DNA]</scope>
    <source>
        <strain evidence="8">JCM 31890</strain>
    </source>
</reference>
<dbReference type="Pfam" id="PF00672">
    <property type="entry name" value="HAMP"/>
    <property type="match status" value="1"/>
</dbReference>
<dbReference type="PANTHER" id="PTHR43531:SF14">
    <property type="entry name" value="METHYL-ACCEPTING CHEMOTAXIS PROTEIN I-RELATED"/>
    <property type="match status" value="1"/>
</dbReference>
<evidence type="ECO:0000256" key="2">
    <source>
        <dbReference type="ARBA" id="ARBA00029447"/>
    </source>
</evidence>
<dbReference type="InterPro" id="IPR051310">
    <property type="entry name" value="MCP_chemotaxis"/>
</dbReference>
<dbReference type="PRINTS" id="PR00260">
    <property type="entry name" value="CHEMTRNSDUCR"/>
</dbReference>
<accession>A0ABP8KXC7</accession>
<keyword evidence="4" id="KW-0812">Transmembrane</keyword>
<dbReference type="SUPFAM" id="SSF58104">
    <property type="entry name" value="Methyl-accepting chemotaxis protein (MCP) signaling domain"/>
    <property type="match status" value="1"/>
</dbReference>
<keyword evidence="4" id="KW-1133">Transmembrane helix</keyword>
<dbReference type="Pfam" id="PF00015">
    <property type="entry name" value="MCPsignal"/>
    <property type="match status" value="1"/>
</dbReference>
<dbReference type="SMART" id="SM00304">
    <property type="entry name" value="HAMP"/>
    <property type="match status" value="1"/>
</dbReference>
<keyword evidence="1" id="KW-0488">Methylation</keyword>
<dbReference type="CDD" id="cd06225">
    <property type="entry name" value="HAMP"/>
    <property type="match status" value="1"/>
</dbReference>